<evidence type="ECO:0000259" key="1">
    <source>
        <dbReference type="PROSITE" id="PS50943"/>
    </source>
</evidence>
<dbReference type="RefSeq" id="WP_387978190.1">
    <property type="nucleotide sequence ID" value="NZ_JBHRWO010000018.1"/>
</dbReference>
<dbReference type="EMBL" id="JBHRWO010000018">
    <property type="protein sequence ID" value="MFC3494438.1"/>
    <property type="molecule type" value="Genomic_DNA"/>
</dbReference>
<dbReference type="SMART" id="SM00530">
    <property type="entry name" value="HTH_XRE"/>
    <property type="match status" value="1"/>
</dbReference>
<dbReference type="Gene3D" id="1.10.260.40">
    <property type="entry name" value="lambda repressor-like DNA-binding domains"/>
    <property type="match status" value="1"/>
</dbReference>
<gene>
    <name evidence="2" type="ORF">ACFO8M_18285</name>
</gene>
<sequence length="273" mass="30990">MSAKAFLTIIQIARLLVQYRKRAKLTHKSVADKVQMSVSKIRDLEHARSPQVKWADMLAFARVYGLSPEETENLVRLAESSETPDLFHSFKIPSVFFTFLQMELTASKIMICESELITGLFQTEAYMDAITDDDAPDRKGPAGAAGFRLDRQTSFMERDWLPEVVYLTSEAALRHEIGGSEVMAQQLEHLKQLDRDFSLFKFLVVPFSAGAYRSLGSSYRIFEFEGGEFPKTVYLESFEGARYCEVPETVASFQNAFDESVKKAIPMKDFKLS</sequence>
<comment type="caution">
    <text evidence="2">The sequence shown here is derived from an EMBL/GenBank/DDBJ whole genome shotgun (WGS) entry which is preliminary data.</text>
</comment>
<protein>
    <submittedName>
        <fullName evidence="2">Helix-turn-helix transcriptional regulator</fullName>
    </submittedName>
</protein>
<dbReference type="Proteomes" id="UP001595712">
    <property type="component" value="Unassembled WGS sequence"/>
</dbReference>
<dbReference type="InterPro" id="IPR001387">
    <property type="entry name" value="Cro/C1-type_HTH"/>
</dbReference>
<dbReference type="CDD" id="cd00093">
    <property type="entry name" value="HTH_XRE"/>
    <property type="match status" value="1"/>
</dbReference>
<dbReference type="SUPFAM" id="SSF47413">
    <property type="entry name" value="lambda repressor-like DNA-binding domains"/>
    <property type="match status" value="1"/>
</dbReference>
<dbReference type="PROSITE" id="PS50943">
    <property type="entry name" value="HTH_CROC1"/>
    <property type="match status" value="1"/>
</dbReference>
<name>A0ABV7Q4A8_9ACTN</name>
<evidence type="ECO:0000313" key="2">
    <source>
        <dbReference type="EMBL" id="MFC3494438.1"/>
    </source>
</evidence>
<dbReference type="InterPro" id="IPR043917">
    <property type="entry name" value="DUF5753"/>
</dbReference>
<reference evidence="3" key="1">
    <citation type="journal article" date="2019" name="Int. J. Syst. Evol. Microbiol.">
        <title>The Global Catalogue of Microorganisms (GCM) 10K type strain sequencing project: providing services to taxonomists for standard genome sequencing and annotation.</title>
        <authorList>
            <consortium name="The Broad Institute Genomics Platform"/>
            <consortium name="The Broad Institute Genome Sequencing Center for Infectious Disease"/>
            <person name="Wu L."/>
            <person name="Ma J."/>
        </authorList>
    </citation>
    <scope>NUCLEOTIDE SEQUENCE [LARGE SCALE GENOMIC DNA]</scope>
    <source>
        <strain evidence="3">CGMCC 4.7396</strain>
    </source>
</reference>
<proteinExistence type="predicted"/>
<evidence type="ECO:0000313" key="3">
    <source>
        <dbReference type="Proteomes" id="UP001595712"/>
    </source>
</evidence>
<dbReference type="Pfam" id="PF19054">
    <property type="entry name" value="DUF5753"/>
    <property type="match status" value="1"/>
</dbReference>
<accession>A0ABV7Q4A8</accession>
<organism evidence="2 3">
    <name type="scientific">Glycomyces rhizosphaerae</name>
    <dbReference type="NCBI Taxonomy" id="2054422"/>
    <lineage>
        <taxon>Bacteria</taxon>
        <taxon>Bacillati</taxon>
        <taxon>Actinomycetota</taxon>
        <taxon>Actinomycetes</taxon>
        <taxon>Glycomycetales</taxon>
        <taxon>Glycomycetaceae</taxon>
        <taxon>Glycomyces</taxon>
    </lineage>
</organism>
<dbReference type="InterPro" id="IPR010982">
    <property type="entry name" value="Lambda_DNA-bd_dom_sf"/>
</dbReference>
<feature type="domain" description="HTH cro/C1-type" evidence="1">
    <location>
        <begin position="16"/>
        <end position="71"/>
    </location>
</feature>
<keyword evidence="3" id="KW-1185">Reference proteome</keyword>
<dbReference type="Pfam" id="PF13560">
    <property type="entry name" value="HTH_31"/>
    <property type="match status" value="1"/>
</dbReference>